<dbReference type="PANTHER" id="PTHR22953:SF153">
    <property type="entry name" value="PURPLE ACID PHOSPHATASE"/>
    <property type="match status" value="1"/>
</dbReference>
<dbReference type="GO" id="GO:0016787">
    <property type="term" value="F:hydrolase activity"/>
    <property type="evidence" value="ECO:0007669"/>
    <property type="project" value="UniProtKB-KW"/>
</dbReference>
<evidence type="ECO:0000259" key="3">
    <source>
        <dbReference type="Pfam" id="PF00149"/>
    </source>
</evidence>
<evidence type="ECO:0000256" key="2">
    <source>
        <dbReference type="SAM" id="SignalP"/>
    </source>
</evidence>
<proteinExistence type="predicted"/>
<dbReference type="Proteomes" id="UP001595665">
    <property type="component" value="Unassembled WGS sequence"/>
</dbReference>
<feature type="domain" description="Calcineurin-like phosphoesterase" evidence="3">
    <location>
        <begin position="44"/>
        <end position="225"/>
    </location>
</feature>
<dbReference type="SUPFAM" id="SSF56300">
    <property type="entry name" value="Metallo-dependent phosphatases"/>
    <property type="match status" value="1"/>
</dbReference>
<sequence length="311" mass="33498">MGSVPSRFSAYRALAGAALLLAGAQASSQPVLPAPPQVGVQTVYAAGDIARCRHPDPRWSGAADTAAVVAAGLAADPDAVVLTLGDHTYPRGAAREFADCYGPTWGRFKDRTWPSPGNHEYYTKGALPYFAYFGERAGRGYYSLELGSWRVISLDSNLAPAAHAAQLDWLRAELRDHPSRCTLAFWHHPLYSSGGHGSVPKMREAWALLHAAGAELVLSGHDHDYERFAPQDADGNLDRARGMRQFVVGTGGAYATPFLLTVIHSEARDASRNGVLRLRLRADGYDWEFLEATPPSLPNASPPDHGSAACH</sequence>
<comment type="caution">
    <text evidence="4">The sequence shown here is derived from an EMBL/GenBank/DDBJ whole genome shotgun (WGS) entry which is preliminary data.</text>
</comment>
<keyword evidence="1 2" id="KW-0732">Signal</keyword>
<dbReference type="Pfam" id="PF00149">
    <property type="entry name" value="Metallophos"/>
    <property type="match status" value="1"/>
</dbReference>
<dbReference type="Gene3D" id="3.60.21.10">
    <property type="match status" value="1"/>
</dbReference>
<feature type="signal peptide" evidence="2">
    <location>
        <begin position="1"/>
        <end position="28"/>
    </location>
</feature>
<reference evidence="5" key="1">
    <citation type="journal article" date="2019" name="Int. J. Syst. Evol. Microbiol.">
        <title>The Global Catalogue of Microorganisms (GCM) 10K type strain sequencing project: providing services to taxonomists for standard genome sequencing and annotation.</title>
        <authorList>
            <consortium name="The Broad Institute Genomics Platform"/>
            <consortium name="The Broad Institute Genome Sequencing Center for Infectious Disease"/>
            <person name="Wu L."/>
            <person name="Ma J."/>
        </authorList>
    </citation>
    <scope>NUCLEOTIDE SEQUENCE [LARGE SCALE GENOMIC DNA]</scope>
    <source>
        <strain evidence="5">CCM 7480</strain>
    </source>
</reference>
<dbReference type="RefSeq" id="WP_379736397.1">
    <property type="nucleotide sequence ID" value="NZ_JBHRVV010000001.1"/>
</dbReference>
<dbReference type="InterPro" id="IPR029052">
    <property type="entry name" value="Metallo-depent_PP-like"/>
</dbReference>
<gene>
    <name evidence="4" type="ORF">ACFOPH_16155</name>
</gene>
<protein>
    <submittedName>
        <fullName evidence="4">Metallophosphoesterase family protein</fullName>
        <ecNumber evidence="4">3.1.-.-</ecNumber>
    </submittedName>
</protein>
<keyword evidence="5" id="KW-1185">Reference proteome</keyword>
<dbReference type="InterPro" id="IPR004843">
    <property type="entry name" value="Calcineurin-like_PHP"/>
</dbReference>
<evidence type="ECO:0000313" key="4">
    <source>
        <dbReference type="EMBL" id="MFC3459768.1"/>
    </source>
</evidence>
<evidence type="ECO:0000256" key="1">
    <source>
        <dbReference type="ARBA" id="ARBA00022729"/>
    </source>
</evidence>
<feature type="chain" id="PRO_5046123603" evidence="2">
    <location>
        <begin position="29"/>
        <end position="311"/>
    </location>
</feature>
<dbReference type="InterPro" id="IPR039331">
    <property type="entry name" value="PAPs-like"/>
</dbReference>
<dbReference type="PANTHER" id="PTHR22953">
    <property type="entry name" value="ACID PHOSPHATASE RELATED"/>
    <property type="match status" value="1"/>
</dbReference>
<organism evidence="4 5">
    <name type="scientific">Massilia haematophila</name>
    <dbReference type="NCBI Taxonomy" id="457923"/>
    <lineage>
        <taxon>Bacteria</taxon>
        <taxon>Pseudomonadati</taxon>
        <taxon>Pseudomonadota</taxon>
        <taxon>Betaproteobacteria</taxon>
        <taxon>Burkholderiales</taxon>
        <taxon>Oxalobacteraceae</taxon>
        <taxon>Telluria group</taxon>
        <taxon>Massilia</taxon>
    </lineage>
</organism>
<name>A0ABV7PNW2_9BURK</name>
<accession>A0ABV7PNW2</accession>
<keyword evidence="4" id="KW-0378">Hydrolase</keyword>
<evidence type="ECO:0000313" key="5">
    <source>
        <dbReference type="Proteomes" id="UP001595665"/>
    </source>
</evidence>
<dbReference type="EC" id="3.1.-.-" evidence="4"/>
<dbReference type="EMBL" id="JBHRVV010000001">
    <property type="protein sequence ID" value="MFC3459768.1"/>
    <property type="molecule type" value="Genomic_DNA"/>
</dbReference>